<dbReference type="OrthoDB" id="444631at2759"/>
<evidence type="ECO:0000256" key="6">
    <source>
        <dbReference type="SAM" id="Phobius"/>
    </source>
</evidence>
<evidence type="ECO:0000313" key="9">
    <source>
        <dbReference type="Proteomes" id="UP000284842"/>
    </source>
</evidence>
<dbReference type="InParanoid" id="A0A409YH11"/>
<evidence type="ECO:0000256" key="1">
    <source>
        <dbReference type="ARBA" id="ARBA00004141"/>
    </source>
</evidence>
<evidence type="ECO:0000256" key="4">
    <source>
        <dbReference type="ARBA" id="ARBA00023136"/>
    </source>
</evidence>
<dbReference type="InterPro" id="IPR049326">
    <property type="entry name" value="Rhodopsin_dom_fungi"/>
</dbReference>
<protein>
    <recommendedName>
        <fullName evidence="7">Rhodopsin domain-containing protein</fullName>
    </recommendedName>
</protein>
<feature type="transmembrane region" description="Helical" evidence="6">
    <location>
        <begin position="221"/>
        <end position="241"/>
    </location>
</feature>
<feature type="transmembrane region" description="Helical" evidence="6">
    <location>
        <begin position="12"/>
        <end position="30"/>
    </location>
</feature>
<reference evidence="8 9" key="1">
    <citation type="journal article" date="2018" name="Evol. Lett.">
        <title>Horizontal gene cluster transfer increased hallucinogenic mushroom diversity.</title>
        <authorList>
            <person name="Reynolds H.T."/>
            <person name="Vijayakumar V."/>
            <person name="Gluck-Thaler E."/>
            <person name="Korotkin H.B."/>
            <person name="Matheny P.B."/>
            <person name="Slot J.C."/>
        </authorList>
    </citation>
    <scope>NUCLEOTIDE SEQUENCE [LARGE SCALE GENOMIC DNA]</scope>
    <source>
        <strain evidence="8 9">2629</strain>
    </source>
</reference>
<dbReference type="Proteomes" id="UP000284842">
    <property type="component" value="Unassembled WGS sequence"/>
</dbReference>
<dbReference type="Pfam" id="PF20684">
    <property type="entry name" value="Fung_rhodopsin"/>
    <property type="match status" value="1"/>
</dbReference>
<comment type="subcellular location">
    <subcellularLocation>
        <location evidence="1">Membrane</location>
        <topology evidence="1">Multi-pass membrane protein</topology>
    </subcellularLocation>
</comment>
<comment type="similarity">
    <text evidence="5">Belongs to the SAT4 family.</text>
</comment>
<evidence type="ECO:0000256" key="5">
    <source>
        <dbReference type="ARBA" id="ARBA00038359"/>
    </source>
</evidence>
<name>A0A409YH11_9AGAR</name>
<keyword evidence="2 6" id="KW-0812">Transmembrane</keyword>
<keyword evidence="9" id="KW-1185">Reference proteome</keyword>
<evidence type="ECO:0000256" key="2">
    <source>
        <dbReference type="ARBA" id="ARBA00022692"/>
    </source>
</evidence>
<feature type="transmembrane region" description="Helical" evidence="6">
    <location>
        <begin position="186"/>
        <end position="209"/>
    </location>
</feature>
<dbReference type="AlphaFoldDB" id="A0A409YH11"/>
<keyword evidence="3 6" id="KW-1133">Transmembrane helix</keyword>
<feature type="transmembrane region" description="Helical" evidence="6">
    <location>
        <begin position="153"/>
        <end position="174"/>
    </location>
</feature>
<evidence type="ECO:0000313" key="8">
    <source>
        <dbReference type="EMBL" id="PPR02311.1"/>
    </source>
</evidence>
<gene>
    <name evidence="8" type="ORF">CVT24_011649</name>
</gene>
<feature type="domain" description="Rhodopsin" evidence="7">
    <location>
        <begin position="26"/>
        <end position="236"/>
    </location>
</feature>
<feature type="transmembrane region" description="Helical" evidence="6">
    <location>
        <begin position="42"/>
        <end position="61"/>
    </location>
</feature>
<dbReference type="EMBL" id="NHTK01001177">
    <property type="protein sequence ID" value="PPR02311.1"/>
    <property type="molecule type" value="Genomic_DNA"/>
</dbReference>
<comment type="caution">
    <text evidence="8">The sequence shown here is derived from an EMBL/GenBank/DDBJ whole genome shotgun (WGS) entry which is preliminary data.</text>
</comment>
<dbReference type="PANTHER" id="PTHR33048">
    <property type="entry name" value="PTH11-LIKE INTEGRAL MEMBRANE PROTEIN (AFU_ORTHOLOGUE AFUA_5G11245)"/>
    <property type="match status" value="1"/>
</dbReference>
<dbReference type="GO" id="GO:0016020">
    <property type="term" value="C:membrane"/>
    <property type="evidence" value="ECO:0007669"/>
    <property type="project" value="UniProtKB-SubCell"/>
</dbReference>
<accession>A0A409YH11</accession>
<feature type="transmembrane region" description="Helical" evidence="6">
    <location>
        <begin position="73"/>
        <end position="100"/>
    </location>
</feature>
<evidence type="ECO:0000256" key="3">
    <source>
        <dbReference type="ARBA" id="ARBA00022989"/>
    </source>
</evidence>
<keyword evidence="4 6" id="KW-0472">Membrane</keyword>
<feature type="transmembrane region" description="Helical" evidence="6">
    <location>
        <begin position="112"/>
        <end position="133"/>
    </location>
</feature>
<evidence type="ECO:0000259" key="7">
    <source>
        <dbReference type="Pfam" id="PF20684"/>
    </source>
</evidence>
<dbReference type="InterPro" id="IPR052337">
    <property type="entry name" value="SAT4-like"/>
</dbReference>
<organism evidence="8 9">
    <name type="scientific">Panaeolus cyanescens</name>
    <dbReference type="NCBI Taxonomy" id="181874"/>
    <lineage>
        <taxon>Eukaryota</taxon>
        <taxon>Fungi</taxon>
        <taxon>Dikarya</taxon>
        <taxon>Basidiomycota</taxon>
        <taxon>Agaricomycotina</taxon>
        <taxon>Agaricomycetes</taxon>
        <taxon>Agaricomycetidae</taxon>
        <taxon>Agaricales</taxon>
        <taxon>Agaricineae</taxon>
        <taxon>Galeropsidaceae</taxon>
        <taxon>Panaeolus</taxon>
    </lineage>
</organism>
<sequence length="342" mass="38280">MPYISEVTSTALVSTFHALGTGTTLIRLFHRFRIQRLWWDDLWAFMAIILSIIPFALYLNLKDMLASNSFSLISFSILGALIFYTASLWSAKLSVAVTIVRLLRDGAKFRKVAKIATTLIGLGAIALMLQKLFICGTKFDTLPFCRTPAYTGYLELTLDLLSDLWLIMSPLYMLYKMRLPRPHSRLLSAIFACGIFATASNLVHIYYVIKMDVILMVVTSHIQVNVNIITCNLLVLVTFCYRRLHEDQDTIERSETPDPTTNGRGIVATAQSSPKRWSVPTTHITLTDLSSSMMRHSTVNTEGLASSQYNSHQIATGIYTSDMHDSQTSQNLSCSCAAEPKL</sequence>
<dbReference type="STRING" id="181874.A0A409YH11"/>
<dbReference type="PANTHER" id="PTHR33048:SF47">
    <property type="entry name" value="INTEGRAL MEMBRANE PROTEIN-RELATED"/>
    <property type="match status" value="1"/>
</dbReference>
<proteinExistence type="inferred from homology"/>